<dbReference type="eggNOG" id="ENOG502T2XB">
    <property type="taxonomic scope" value="Eukaryota"/>
</dbReference>
<keyword evidence="2" id="KW-1185">Reference proteome</keyword>
<proteinExistence type="predicted"/>
<evidence type="ECO:0000313" key="2">
    <source>
        <dbReference type="Proteomes" id="UP000007796"/>
    </source>
</evidence>
<dbReference type="RefSeq" id="XP_014172585.1">
    <property type="nucleotide sequence ID" value="XM_014317110.1"/>
</dbReference>
<protein>
    <submittedName>
        <fullName evidence="1">Uncharacterized protein</fullName>
    </submittedName>
</protein>
<dbReference type="Proteomes" id="UP000007796">
    <property type="component" value="Unassembled WGS sequence"/>
</dbReference>
<dbReference type="AlphaFoldDB" id="F0XGK9"/>
<organism evidence="2">
    <name type="scientific">Grosmannia clavigera (strain kw1407 / UAMH 11150)</name>
    <name type="common">Blue stain fungus</name>
    <name type="synonym">Graphiocladiella clavigera</name>
    <dbReference type="NCBI Taxonomy" id="655863"/>
    <lineage>
        <taxon>Eukaryota</taxon>
        <taxon>Fungi</taxon>
        <taxon>Dikarya</taxon>
        <taxon>Ascomycota</taxon>
        <taxon>Pezizomycotina</taxon>
        <taxon>Sordariomycetes</taxon>
        <taxon>Sordariomycetidae</taxon>
        <taxon>Ophiostomatales</taxon>
        <taxon>Ophiostomataceae</taxon>
        <taxon>Leptographium</taxon>
    </lineage>
</organism>
<dbReference type="GeneID" id="25976088"/>
<reference evidence="1 2" key="1">
    <citation type="journal article" date="2011" name="Proc. Natl. Acad. Sci. U.S.A.">
        <title>Genome and transcriptome analyses of the mountain pine beetle-fungal symbiont Grosmannia clavigera, a lodgepole pine pathogen.</title>
        <authorList>
            <person name="DiGuistini S."/>
            <person name="Wang Y."/>
            <person name="Liao N.Y."/>
            <person name="Taylor G."/>
            <person name="Tanguay P."/>
            <person name="Feau N."/>
            <person name="Henrissat B."/>
            <person name="Chan S.K."/>
            <person name="Hesse-Orce U."/>
            <person name="Alamouti S.M."/>
            <person name="Tsui C.K.M."/>
            <person name="Docking R.T."/>
            <person name="Levasseur A."/>
            <person name="Haridas S."/>
            <person name="Robertson G."/>
            <person name="Birol I."/>
            <person name="Holt R.A."/>
            <person name="Marra M.A."/>
            <person name="Hamelin R.C."/>
            <person name="Hirst M."/>
            <person name="Jones S.J.M."/>
            <person name="Bohlmann J."/>
            <person name="Breuil C."/>
        </authorList>
    </citation>
    <scope>NUCLEOTIDE SEQUENCE [LARGE SCALE GENOMIC DNA]</scope>
    <source>
        <strain evidence="2">kw1407 / UAMH 11150</strain>
    </source>
</reference>
<dbReference type="STRING" id="655863.F0XGK9"/>
<accession>F0XGK9</accession>
<sequence length="183" mass="21056">MAATRAKGQQFASFRDNRVFPAYGRLPEEHDLDPDYFTDDAAYKKHWAFLSEIVEVERLFRLVLNVQDKAGNLVRVAFYTDGRGLEIDSRLTKPGHTVLNLYGVQHDFFNGSVGIREEIINSVKIIPMSLDDLLRLSDRDCQTVGWTENGHKKDCRIIVDKDVQGLLKTDWSHFDDFIQLPLK</sequence>
<dbReference type="EMBL" id="GL629769">
    <property type="protein sequence ID" value="EFX03103.1"/>
    <property type="molecule type" value="Genomic_DNA"/>
</dbReference>
<dbReference type="OrthoDB" id="265717at2759"/>
<gene>
    <name evidence="1" type="ORF">CMQ_3032</name>
</gene>
<dbReference type="InParanoid" id="F0XGK9"/>
<evidence type="ECO:0000313" key="1">
    <source>
        <dbReference type="EMBL" id="EFX03103.1"/>
    </source>
</evidence>
<dbReference type="HOGENOM" id="CLU_076139_1_1_1"/>
<name>F0XGK9_GROCL</name>